<proteinExistence type="predicted"/>
<accession>A0ABR3SYF9</accession>
<feature type="compositionally biased region" description="Pro residues" evidence="1">
    <location>
        <begin position="299"/>
        <end position="310"/>
    </location>
</feature>
<dbReference type="Gene3D" id="3.90.550.10">
    <property type="entry name" value="Spore Coat Polysaccharide Biosynthesis Protein SpsA, Chain A"/>
    <property type="match status" value="1"/>
</dbReference>
<evidence type="ECO:0000313" key="3">
    <source>
        <dbReference type="Proteomes" id="UP001521116"/>
    </source>
</evidence>
<evidence type="ECO:0000313" key="2">
    <source>
        <dbReference type="EMBL" id="KAL1632363.1"/>
    </source>
</evidence>
<dbReference type="EMBL" id="JAJVDC020000031">
    <property type="protein sequence ID" value="KAL1632363.1"/>
    <property type="molecule type" value="Genomic_DNA"/>
</dbReference>
<dbReference type="InterPro" id="IPR029044">
    <property type="entry name" value="Nucleotide-diphossugar_trans"/>
</dbReference>
<feature type="region of interest" description="Disordered" evidence="1">
    <location>
        <begin position="508"/>
        <end position="527"/>
    </location>
</feature>
<keyword evidence="3" id="KW-1185">Reference proteome</keyword>
<feature type="compositionally biased region" description="Basic and acidic residues" evidence="1">
    <location>
        <begin position="634"/>
        <end position="645"/>
    </location>
</feature>
<dbReference type="PANTHER" id="PTHR11183">
    <property type="entry name" value="GLYCOGENIN SUBFAMILY MEMBER"/>
    <property type="match status" value="1"/>
</dbReference>
<feature type="compositionally biased region" description="Basic and acidic residues" evidence="1">
    <location>
        <begin position="388"/>
        <end position="397"/>
    </location>
</feature>
<feature type="region of interest" description="Disordered" evidence="1">
    <location>
        <begin position="388"/>
        <end position="451"/>
    </location>
</feature>
<feature type="region of interest" description="Disordered" evidence="1">
    <location>
        <begin position="273"/>
        <end position="338"/>
    </location>
</feature>
<organism evidence="2 3">
    <name type="scientific">Neofusicoccum ribis</name>
    <dbReference type="NCBI Taxonomy" id="45134"/>
    <lineage>
        <taxon>Eukaryota</taxon>
        <taxon>Fungi</taxon>
        <taxon>Dikarya</taxon>
        <taxon>Ascomycota</taxon>
        <taxon>Pezizomycotina</taxon>
        <taxon>Dothideomycetes</taxon>
        <taxon>Dothideomycetes incertae sedis</taxon>
        <taxon>Botryosphaeriales</taxon>
        <taxon>Botryosphaeriaceae</taxon>
        <taxon>Neofusicoccum</taxon>
    </lineage>
</organism>
<reference evidence="2 3" key="1">
    <citation type="submission" date="2024-02" db="EMBL/GenBank/DDBJ databases">
        <title>De novo assembly and annotation of 12 fungi associated with fruit tree decline syndrome in Ontario, Canada.</title>
        <authorList>
            <person name="Sulman M."/>
            <person name="Ellouze W."/>
            <person name="Ilyukhin E."/>
        </authorList>
    </citation>
    <scope>NUCLEOTIDE SEQUENCE [LARGE SCALE GENOMIC DNA]</scope>
    <source>
        <strain evidence="2 3">M1-105</strain>
    </source>
</reference>
<evidence type="ECO:0000256" key="1">
    <source>
        <dbReference type="SAM" id="MobiDB-lite"/>
    </source>
</evidence>
<protein>
    <submittedName>
        <fullName evidence="2">Glycogenin glucosyltransferase</fullName>
    </submittedName>
</protein>
<dbReference type="InterPro" id="IPR050587">
    <property type="entry name" value="GNT1/Glycosyltrans_8"/>
</dbReference>
<dbReference type="Proteomes" id="UP001521116">
    <property type="component" value="Unassembled WGS sequence"/>
</dbReference>
<feature type="compositionally biased region" description="Basic and acidic residues" evidence="1">
    <location>
        <begin position="311"/>
        <end position="325"/>
    </location>
</feature>
<dbReference type="SUPFAM" id="SSF53448">
    <property type="entry name" value="Nucleotide-diphospho-sugar transferases"/>
    <property type="match status" value="1"/>
</dbReference>
<feature type="region of interest" description="Disordered" evidence="1">
    <location>
        <begin position="540"/>
        <end position="651"/>
    </location>
</feature>
<dbReference type="InterPro" id="IPR002495">
    <property type="entry name" value="Glyco_trans_8"/>
</dbReference>
<gene>
    <name evidence="2" type="primary">GLG2</name>
    <name evidence="2" type="ORF">SLS56_003778</name>
</gene>
<feature type="compositionally biased region" description="Basic and acidic residues" evidence="1">
    <location>
        <begin position="549"/>
        <end position="567"/>
    </location>
</feature>
<dbReference type="Pfam" id="PF01501">
    <property type="entry name" value="Glyco_transf_8"/>
    <property type="match status" value="1"/>
</dbReference>
<sequence length="651" mass="71606">MAPQGEDAYCTLVMSDSYLPGAAVLAHSLRDGGSKKKLAALITLDTLSADSISELKELYDYVIPVPRVGNPKPANLYLMDRGDLAYTFTKIALWRQLQFRKLVYIDADVVALRAPDELFDIEASFAAAPDSGWPDCFNSGVMVVSPNMGDYWALQTLAASGDSFDGADQGLLNQYYEHKDWHRLSFLYNCTPNAQYQWEPAFRHYKSRINLVHFIGKNKPWAKDARYGGGSGVYSELSARWWAVYDKHLRAKAEQVDSNKVLEAASNTIQPAPEHIQPVPETGETRPTMGIPFTEPTEPAFPHPHPPPPQEPERKFSPPHMEWDATRSAPPMESRPEAANFPTETYTFSEDNQLFKAPAAYPEPPKNMYYEIPQSKPAPKEEPRAIFPWEQERERPKPTRVFAEDIAPPAPEPQPTAASAENAPAAMSPPSVTPRTPEDPWQTFGQTGANAWDSVPGIERYVRAVIGAQTKKSNKPAGISFEGLAKPAELFSPTGEGTSGRRESLILTDFPTAVERPSLPNPEERLETLRRSSLLELEHLRQAAASEAPLREMPEHSIPRPHNDAQHHSLPSSGGASPDGQDKTGRGRGAAKGVKAQETASAPAAEVTSATTEKSKPVFSEPGFNASPAEEAEPSEKEKAVKEDVLSPTEQ</sequence>
<name>A0ABR3SYF9_9PEZI</name>
<feature type="compositionally biased region" description="Low complexity" evidence="1">
    <location>
        <begin position="415"/>
        <end position="430"/>
    </location>
</feature>
<comment type="caution">
    <text evidence="2">The sequence shown here is derived from an EMBL/GenBank/DDBJ whole genome shotgun (WGS) entry which is preliminary data.</text>
</comment>
<dbReference type="CDD" id="cd02537">
    <property type="entry name" value="GT8_Glycogenin"/>
    <property type="match status" value="1"/>
</dbReference>